<dbReference type="Pfam" id="PF00534">
    <property type="entry name" value="Glycos_transf_1"/>
    <property type="match status" value="1"/>
</dbReference>
<feature type="domain" description="Glycosyltransferase subfamily 4-like N-terminal" evidence="2">
    <location>
        <begin position="27"/>
        <end position="163"/>
    </location>
</feature>
<dbReference type="InterPro" id="IPR028098">
    <property type="entry name" value="Glyco_trans_4-like_N"/>
</dbReference>
<dbReference type="Gene3D" id="3.40.50.2000">
    <property type="entry name" value="Glycogen Phosphorylase B"/>
    <property type="match status" value="2"/>
</dbReference>
<accession>A0A2H0TJE9</accession>
<evidence type="ECO:0000313" key="3">
    <source>
        <dbReference type="EMBL" id="PIR71661.1"/>
    </source>
</evidence>
<dbReference type="GO" id="GO:0016757">
    <property type="term" value="F:glycosyltransferase activity"/>
    <property type="evidence" value="ECO:0007669"/>
    <property type="project" value="InterPro"/>
</dbReference>
<organism evidence="3 4">
    <name type="scientific">Candidatus Nealsonbacteria bacterium CG10_big_fil_rev_8_21_14_0_10_37_25</name>
    <dbReference type="NCBI Taxonomy" id="1974711"/>
    <lineage>
        <taxon>Bacteria</taxon>
        <taxon>Candidatus Nealsoniibacteriota</taxon>
    </lineage>
</organism>
<feature type="domain" description="Glycosyl transferase family 1" evidence="1">
    <location>
        <begin position="186"/>
        <end position="334"/>
    </location>
</feature>
<dbReference type="SUPFAM" id="SSF53756">
    <property type="entry name" value="UDP-Glycosyltransferase/glycogen phosphorylase"/>
    <property type="match status" value="1"/>
</dbReference>
<evidence type="ECO:0000313" key="4">
    <source>
        <dbReference type="Proteomes" id="UP000228909"/>
    </source>
</evidence>
<dbReference type="CDD" id="cd03802">
    <property type="entry name" value="GT4_AviGT4-like"/>
    <property type="match status" value="1"/>
</dbReference>
<protein>
    <recommendedName>
        <fullName evidence="5">Glycosyl transferase</fullName>
    </recommendedName>
</protein>
<dbReference type="InterPro" id="IPR001296">
    <property type="entry name" value="Glyco_trans_1"/>
</dbReference>
<dbReference type="Pfam" id="PF13439">
    <property type="entry name" value="Glyco_transf_4"/>
    <property type="match status" value="1"/>
</dbReference>
<dbReference type="Proteomes" id="UP000228909">
    <property type="component" value="Unassembled WGS sequence"/>
</dbReference>
<evidence type="ECO:0000259" key="2">
    <source>
        <dbReference type="Pfam" id="PF13439"/>
    </source>
</evidence>
<proteinExistence type="predicted"/>
<comment type="caution">
    <text evidence="3">The sequence shown here is derived from an EMBL/GenBank/DDBJ whole genome shotgun (WGS) entry which is preliminary data.</text>
</comment>
<dbReference type="InterPro" id="IPR050194">
    <property type="entry name" value="Glycosyltransferase_grp1"/>
</dbReference>
<dbReference type="PANTHER" id="PTHR45947">
    <property type="entry name" value="SULFOQUINOVOSYL TRANSFERASE SQD2"/>
    <property type="match status" value="1"/>
</dbReference>
<reference evidence="4" key="1">
    <citation type="submission" date="2017-09" db="EMBL/GenBank/DDBJ databases">
        <title>Depth-based differentiation of microbial function through sediment-hosted aquifers and enrichment of novel symbionts in the deep terrestrial subsurface.</title>
        <authorList>
            <person name="Probst A.J."/>
            <person name="Ladd B."/>
            <person name="Jarett J.K."/>
            <person name="Geller-Mcgrath D.E."/>
            <person name="Sieber C.M.K."/>
            <person name="Emerson J.B."/>
            <person name="Anantharaman K."/>
            <person name="Thomas B.C."/>
            <person name="Malmstrom R."/>
            <person name="Stieglmeier M."/>
            <person name="Klingl A."/>
            <person name="Woyke T."/>
            <person name="Ryan C.M."/>
            <person name="Banfield J.F."/>
        </authorList>
    </citation>
    <scope>NUCLEOTIDE SEQUENCE [LARGE SCALE GENOMIC DNA]</scope>
</reference>
<dbReference type="AlphaFoldDB" id="A0A2H0TJE9"/>
<evidence type="ECO:0008006" key="5">
    <source>
        <dbReference type="Google" id="ProtNLM"/>
    </source>
</evidence>
<name>A0A2H0TJE9_9BACT</name>
<gene>
    <name evidence="3" type="ORF">COU43_01350</name>
</gene>
<dbReference type="EMBL" id="PFCK01000037">
    <property type="protein sequence ID" value="PIR71661.1"/>
    <property type="molecule type" value="Genomic_DNA"/>
</dbReference>
<dbReference type="PANTHER" id="PTHR45947:SF3">
    <property type="entry name" value="SULFOQUINOVOSYL TRANSFERASE SQD2"/>
    <property type="match status" value="1"/>
</dbReference>
<evidence type="ECO:0000259" key="1">
    <source>
        <dbReference type="Pfam" id="PF00534"/>
    </source>
</evidence>
<sequence length="358" mass="40846">MRIATMITGHYTCPPPKGVIYAPMLIVKAVAEGLTKRGQKVYFFGPEGSKLKVTKIFSGGLKPLHGKRKHQILRDPKIDSAKAANLWDQYLISLIYQGALKGEYDLIHIHPVDRALPFGLAIKKIPVVYTLHDPIYPWRAEIFRMFQSKNQYFVSLSDAQRKPAPDLNWAGTVYNGLDLKKFPFSEKPKDHCLFLGRLLPTKGVKEAIAACKITGERLIIAGTPSEGDYWEKEIKPHLNKNIQYVGNIPYEETYKYYGQAKVTLCPIQWEEPFGLTFIESMATGTPVIAFDRGSAREIIKDGETGFVVKNVEEMIKAIKKIGEIKREGCRRWVEEKFTIERMVNDYEKVFYQIIRKGN</sequence>